<evidence type="ECO:0000313" key="3">
    <source>
        <dbReference type="Proteomes" id="UP000355283"/>
    </source>
</evidence>
<feature type="compositionally biased region" description="Basic and acidic residues" evidence="1">
    <location>
        <begin position="627"/>
        <end position="636"/>
    </location>
</feature>
<evidence type="ECO:0000313" key="2">
    <source>
        <dbReference type="EMBL" id="TFJ88677.1"/>
    </source>
</evidence>
<proteinExistence type="predicted"/>
<name>A0A4D9DE00_9STRA</name>
<sequence>MAPSEHSTSSGLRRSPLDIAEQIRIVLDQGTSHAQLQAIKVQVQNDVAEERRRIEDPEEHNRLLTLSLEDVQARVTALHQVQAILRAFLLRIRENLNFWEDEADYEGRGGSATALLQQQEGFEALVAESKALIGGYSCLLFVRRFMDGDDNIWHHTVDSLSVPFLPLSQASGGVRGREGEYFAGPDHGYGEDFATVRGQVLRHVWRLDETTPEDLPRHRAPLESLLGAWWRPLTPGRRGRSGRSPPPGGLLSVKDALWVPWRVLTARLLRGPETEDEEDMGLLDTGRKAGFLARASAEASHLQLLTLYTLVDAWWVRDKGQISVHTLRHRAAEPFARAVDLPCALGVACVAFWAADGPDRREADVLALAVGRGKGSGAGRGRGLLYLREGGGGEGPYRQLLWLLAFWGRYGEVSHLLDVAAPPALTDLDACLKVGALLGRGQWEQAFVQQRRLASPPAGPLARLPPARRYAPLALLAHGLVAAGKVGRLTSLPFSPVEVQHVVSTLYVSELAKADAAVLALLLRRKEFARAWATFHLVMAGEEGGREGEGGSMKTDLGKLIQGVERFIPKEELNAMKRASAEGGGGEEEALLMRFARMNPLAEEEGEGWDGDEKEGREAPQEEGEGREEGGARRAEGGAGPGGDRRGSTEGGVGSDESIYGRKWRASIRRAGGEGDGEPEDAMDVYVSREERPGRPRASGRGVRGEGAGQKVRSPPVVLRPGRTARFDSFNGGGRGGDVSEREHRVSAQVARGRQEEELI</sequence>
<feature type="region of interest" description="Disordered" evidence="1">
    <location>
        <begin position="603"/>
        <end position="760"/>
    </location>
</feature>
<gene>
    <name evidence="2" type="ORF">NSK_000246</name>
</gene>
<feature type="compositionally biased region" description="Acidic residues" evidence="1">
    <location>
        <begin position="603"/>
        <end position="613"/>
    </location>
</feature>
<dbReference type="AlphaFoldDB" id="A0A4D9DE00"/>
<comment type="caution">
    <text evidence="2">The sequence shown here is derived from an EMBL/GenBank/DDBJ whole genome shotgun (WGS) entry which is preliminary data.</text>
</comment>
<dbReference type="OrthoDB" id="10399748at2759"/>
<protein>
    <submittedName>
        <fullName evidence="2">Uncharacterized protein</fullName>
    </submittedName>
</protein>
<reference evidence="2 3" key="1">
    <citation type="submission" date="2019-01" db="EMBL/GenBank/DDBJ databases">
        <title>Nuclear Genome Assembly of the Microalgal Biofuel strain Nannochloropsis salina CCMP1776.</title>
        <authorList>
            <person name="Hovde B."/>
        </authorList>
    </citation>
    <scope>NUCLEOTIDE SEQUENCE [LARGE SCALE GENOMIC DNA]</scope>
    <source>
        <strain evidence="2 3">CCMP1776</strain>
    </source>
</reference>
<organism evidence="2 3">
    <name type="scientific">Nannochloropsis salina CCMP1776</name>
    <dbReference type="NCBI Taxonomy" id="1027361"/>
    <lineage>
        <taxon>Eukaryota</taxon>
        <taxon>Sar</taxon>
        <taxon>Stramenopiles</taxon>
        <taxon>Ochrophyta</taxon>
        <taxon>Eustigmatophyceae</taxon>
        <taxon>Eustigmatales</taxon>
        <taxon>Monodopsidaceae</taxon>
        <taxon>Microchloropsis</taxon>
        <taxon>Microchloropsis salina</taxon>
    </lineage>
</organism>
<accession>A0A4D9DE00</accession>
<evidence type="ECO:0000256" key="1">
    <source>
        <dbReference type="SAM" id="MobiDB-lite"/>
    </source>
</evidence>
<keyword evidence="3" id="KW-1185">Reference proteome</keyword>
<dbReference type="EMBL" id="SDOX01000001">
    <property type="protein sequence ID" value="TFJ88677.1"/>
    <property type="molecule type" value="Genomic_DNA"/>
</dbReference>
<dbReference type="Proteomes" id="UP000355283">
    <property type="component" value="Unassembled WGS sequence"/>
</dbReference>